<evidence type="ECO:0000313" key="2">
    <source>
        <dbReference type="EMBL" id="MCR0235105.1"/>
    </source>
</evidence>
<evidence type="ECO:0000256" key="1">
    <source>
        <dbReference type="SAM" id="Phobius"/>
    </source>
</evidence>
<name>A0AAP2XUE8_CLOIN</name>
<dbReference type="Proteomes" id="UP001203972">
    <property type="component" value="Unassembled WGS sequence"/>
</dbReference>
<feature type="transmembrane region" description="Helical" evidence="1">
    <location>
        <begin position="42"/>
        <end position="63"/>
    </location>
</feature>
<comment type="caution">
    <text evidence="2">The sequence shown here is derived from an EMBL/GenBank/DDBJ whole genome shotgun (WGS) entry which is preliminary data.</text>
</comment>
<evidence type="ECO:0000313" key="3">
    <source>
        <dbReference type="Proteomes" id="UP001203972"/>
    </source>
</evidence>
<keyword evidence="1" id="KW-0472">Membrane</keyword>
<keyword evidence="1" id="KW-0812">Transmembrane</keyword>
<reference evidence="2" key="1">
    <citation type="journal article" date="2022" name="Clin. Infect. Dis.">
        <title>Association between Clostridium innocuum and antibiotic-associated diarrhea in adults and children: A cross-sectional study and comparative genomics analysis.</title>
        <authorList>
            <person name="Cherny K.E."/>
            <person name="Muscat E.B."/>
            <person name="Balaji A."/>
            <person name="Mukherjee J."/>
            <person name="Ozer E.A."/>
            <person name="Angarone M.P."/>
            <person name="Hauser A.R."/>
            <person name="Sichel J.S."/>
            <person name="Amponsah E."/>
            <person name="Kociolek L.K."/>
        </authorList>
    </citation>
    <scope>NUCLEOTIDE SEQUENCE</scope>
    <source>
        <strain evidence="2">NU1-AC-029v</strain>
    </source>
</reference>
<dbReference type="EMBL" id="JAKTMA010000050">
    <property type="protein sequence ID" value="MCR0235105.1"/>
    <property type="molecule type" value="Genomic_DNA"/>
</dbReference>
<sequence>MIQVLCGLLLGILLHTFCTNGQLEAYLESMGMGSVALKSAPLNMYVLYPLLFILSAMAAQWIVNRTIPAWDIKDLSEE</sequence>
<protein>
    <submittedName>
        <fullName evidence="2">Uncharacterized protein</fullName>
    </submittedName>
</protein>
<accession>A0AAP2XUE8</accession>
<dbReference type="RefSeq" id="WP_008817587.1">
    <property type="nucleotide sequence ID" value="NZ_AP025565.1"/>
</dbReference>
<proteinExistence type="predicted"/>
<organism evidence="2 3">
    <name type="scientific">Clostridium innocuum</name>
    <dbReference type="NCBI Taxonomy" id="1522"/>
    <lineage>
        <taxon>Bacteria</taxon>
        <taxon>Bacillati</taxon>
        <taxon>Bacillota</taxon>
        <taxon>Clostridia</taxon>
        <taxon>Eubacteriales</taxon>
        <taxon>Clostridiaceae</taxon>
        <taxon>Clostridium</taxon>
    </lineage>
</organism>
<keyword evidence="1" id="KW-1133">Transmembrane helix</keyword>
<dbReference type="AlphaFoldDB" id="A0AAP2XUE8"/>
<gene>
    <name evidence="2" type="ORF">MKC95_20270</name>
</gene>